<evidence type="ECO:0000313" key="4">
    <source>
        <dbReference type="Proteomes" id="UP001604282"/>
    </source>
</evidence>
<keyword evidence="4" id="KW-1185">Reference proteome</keyword>
<feature type="transmembrane region" description="Helical" evidence="2">
    <location>
        <begin position="67"/>
        <end position="85"/>
    </location>
</feature>
<organism evidence="3 4">
    <name type="scientific">Streptomyces omiyaensis</name>
    <dbReference type="NCBI Taxonomy" id="68247"/>
    <lineage>
        <taxon>Bacteria</taxon>
        <taxon>Bacillati</taxon>
        <taxon>Actinomycetota</taxon>
        <taxon>Actinomycetes</taxon>
        <taxon>Kitasatosporales</taxon>
        <taxon>Streptomycetaceae</taxon>
        <taxon>Streptomyces</taxon>
    </lineage>
</organism>
<keyword evidence="2" id="KW-0812">Transmembrane</keyword>
<evidence type="ECO:0000256" key="2">
    <source>
        <dbReference type="SAM" id="Phobius"/>
    </source>
</evidence>
<evidence type="ECO:0008006" key="5">
    <source>
        <dbReference type="Google" id="ProtNLM"/>
    </source>
</evidence>
<keyword evidence="2" id="KW-1133">Transmembrane helix</keyword>
<dbReference type="RefSeq" id="WP_392883557.1">
    <property type="nucleotide sequence ID" value="NZ_JBICZW010000014.1"/>
</dbReference>
<reference evidence="3 4" key="1">
    <citation type="submission" date="2024-10" db="EMBL/GenBank/DDBJ databases">
        <title>The Natural Products Discovery Center: Release of the First 8490 Sequenced Strains for Exploring Actinobacteria Biosynthetic Diversity.</title>
        <authorList>
            <person name="Kalkreuter E."/>
            <person name="Kautsar S.A."/>
            <person name="Yang D."/>
            <person name="Bader C.D."/>
            <person name="Teijaro C.N."/>
            <person name="Fluegel L."/>
            <person name="Davis C.M."/>
            <person name="Simpson J.R."/>
            <person name="Lauterbach L."/>
            <person name="Steele A.D."/>
            <person name="Gui C."/>
            <person name="Meng S."/>
            <person name="Li G."/>
            <person name="Viehrig K."/>
            <person name="Ye F."/>
            <person name="Su P."/>
            <person name="Kiefer A.F."/>
            <person name="Nichols A."/>
            <person name="Cepeda A.J."/>
            <person name="Yan W."/>
            <person name="Fan B."/>
            <person name="Jiang Y."/>
            <person name="Adhikari A."/>
            <person name="Zheng C.-J."/>
            <person name="Schuster L."/>
            <person name="Cowan T.M."/>
            <person name="Smanski M.J."/>
            <person name="Chevrette M.G."/>
            <person name="De Carvalho L.P.S."/>
            <person name="Shen B."/>
        </authorList>
    </citation>
    <scope>NUCLEOTIDE SEQUENCE [LARGE SCALE GENOMIC DNA]</scope>
    <source>
        <strain evidence="3 4">NPDC048229</strain>
    </source>
</reference>
<keyword evidence="2" id="KW-0472">Membrane</keyword>
<name>A0ABW7BX68_9ACTN</name>
<feature type="region of interest" description="Disordered" evidence="1">
    <location>
        <begin position="121"/>
        <end position="150"/>
    </location>
</feature>
<evidence type="ECO:0000256" key="1">
    <source>
        <dbReference type="SAM" id="MobiDB-lite"/>
    </source>
</evidence>
<feature type="transmembrane region" description="Helical" evidence="2">
    <location>
        <begin position="39"/>
        <end position="55"/>
    </location>
</feature>
<feature type="compositionally biased region" description="Basic and acidic residues" evidence="1">
    <location>
        <begin position="130"/>
        <end position="150"/>
    </location>
</feature>
<evidence type="ECO:0000313" key="3">
    <source>
        <dbReference type="EMBL" id="MFG3191738.1"/>
    </source>
</evidence>
<comment type="caution">
    <text evidence="3">The sequence shown here is derived from an EMBL/GenBank/DDBJ whole genome shotgun (WGS) entry which is preliminary data.</text>
</comment>
<sequence length="150" mass="15058">MARPRLTTPLARSRAALAASGWVALAVTALPGDSPLRWIPVLAFVGLAPGLALLLPRPAAPRPGAGLELFAFAAPLSLSLATLTATGLFLAAAFSVGAFLGILAGFVTVAALLPGVPLPAAGSGPEEPGPDERPAGTAFRFRERGRDGTG</sequence>
<dbReference type="Proteomes" id="UP001604282">
    <property type="component" value="Unassembled WGS sequence"/>
</dbReference>
<protein>
    <recommendedName>
        <fullName evidence="5">Integral membrane protein</fullName>
    </recommendedName>
</protein>
<gene>
    <name evidence="3" type="ORF">ACGFYS_22685</name>
</gene>
<dbReference type="EMBL" id="JBICZW010000014">
    <property type="protein sequence ID" value="MFG3191738.1"/>
    <property type="molecule type" value="Genomic_DNA"/>
</dbReference>
<feature type="transmembrane region" description="Helical" evidence="2">
    <location>
        <begin position="91"/>
        <end position="113"/>
    </location>
</feature>
<proteinExistence type="predicted"/>
<accession>A0ABW7BX68</accession>